<name>A0ABT5UD40_9GAMM</name>
<keyword evidence="2" id="KW-1185">Reference proteome</keyword>
<evidence type="ECO:0000313" key="1">
    <source>
        <dbReference type="EMBL" id="MDE1464290.1"/>
    </source>
</evidence>
<comment type="caution">
    <text evidence="1">The sequence shown here is derived from an EMBL/GenBank/DDBJ whole genome shotgun (WGS) entry which is preliminary data.</text>
</comment>
<proteinExistence type="predicted"/>
<accession>A0ABT5UD40</accession>
<sequence>MYFLKSGIKKHPVKRWNLPDRIFFGFGACHILAGVYLKKFPDKGFYALRIEPKTGFYGNHIFITNGIVAFDFHGYSLNSQLIKHFWKGWSDRYPGWDASIEKVDYPLLDTESLNQRKMLGPDQYLHNPIERAERFMNRFDHEHLIFAAYRKNKEELSAFCCL</sequence>
<dbReference type="EMBL" id="JAPMOU010000032">
    <property type="protein sequence ID" value="MDE1464290.1"/>
    <property type="molecule type" value="Genomic_DNA"/>
</dbReference>
<gene>
    <name evidence="1" type="ORF">ORQ98_20220</name>
</gene>
<dbReference type="Proteomes" id="UP001528823">
    <property type="component" value="Unassembled WGS sequence"/>
</dbReference>
<evidence type="ECO:0000313" key="2">
    <source>
        <dbReference type="Proteomes" id="UP001528823"/>
    </source>
</evidence>
<dbReference type="RefSeq" id="WP_274690618.1">
    <property type="nucleotide sequence ID" value="NZ_JAPMOU010000032.1"/>
</dbReference>
<organism evidence="1 2">
    <name type="scientific">Spartinivicinus poritis</name>
    <dbReference type="NCBI Taxonomy" id="2994640"/>
    <lineage>
        <taxon>Bacteria</taxon>
        <taxon>Pseudomonadati</taxon>
        <taxon>Pseudomonadota</taxon>
        <taxon>Gammaproteobacteria</taxon>
        <taxon>Oceanospirillales</taxon>
        <taxon>Zooshikellaceae</taxon>
        <taxon>Spartinivicinus</taxon>
    </lineage>
</organism>
<reference evidence="1 2" key="1">
    <citation type="submission" date="2022-11" db="EMBL/GenBank/DDBJ databases">
        <title>Spartinivicinus poritis sp. nov., isolated from scleractinian coral Porites lutea.</title>
        <authorList>
            <person name="Zhang G."/>
            <person name="Cai L."/>
            <person name="Wei Q."/>
        </authorList>
    </citation>
    <scope>NUCLEOTIDE SEQUENCE [LARGE SCALE GENOMIC DNA]</scope>
    <source>
        <strain evidence="1 2">A2-2</strain>
    </source>
</reference>
<protein>
    <submittedName>
        <fullName evidence="1">Uncharacterized protein</fullName>
    </submittedName>
</protein>